<dbReference type="InterPro" id="IPR008271">
    <property type="entry name" value="Ser/Thr_kinase_AS"/>
</dbReference>
<dbReference type="Pfam" id="PF00069">
    <property type="entry name" value="Pkinase"/>
    <property type="match status" value="1"/>
</dbReference>
<dbReference type="PROSITE" id="PS00108">
    <property type="entry name" value="PROTEIN_KINASE_ST"/>
    <property type="match status" value="1"/>
</dbReference>
<dbReference type="Proteomes" id="UP000185544">
    <property type="component" value="Chromosome"/>
</dbReference>
<dbReference type="CDD" id="cd14014">
    <property type="entry name" value="STKc_PknB_like"/>
    <property type="match status" value="1"/>
</dbReference>
<proteinExistence type="predicted"/>
<evidence type="ECO:0000256" key="4">
    <source>
        <dbReference type="ARBA" id="ARBA00022840"/>
    </source>
</evidence>
<keyword evidence="4" id="KW-0067">ATP-binding</keyword>
<dbReference type="Gene3D" id="1.10.510.10">
    <property type="entry name" value="Transferase(Phosphotransferase) domain 1"/>
    <property type="match status" value="1"/>
</dbReference>
<dbReference type="SMART" id="SM00220">
    <property type="entry name" value="S_TKc"/>
    <property type="match status" value="1"/>
</dbReference>
<dbReference type="PANTHER" id="PTHR43289">
    <property type="entry name" value="MITOGEN-ACTIVATED PROTEIN KINASE KINASE KINASE 20-RELATED"/>
    <property type="match status" value="1"/>
</dbReference>
<keyword evidence="3" id="KW-0418">Kinase</keyword>
<feature type="domain" description="Protein kinase" evidence="6">
    <location>
        <begin position="319"/>
        <end position="581"/>
    </location>
</feature>
<dbReference type="InterPro" id="IPR011009">
    <property type="entry name" value="Kinase-like_dom_sf"/>
</dbReference>
<reference evidence="7 8" key="1">
    <citation type="submission" date="2016-08" db="EMBL/GenBank/DDBJ databases">
        <title>Identification and validation of antigenic proteins from Pajaroellobacter abortibovis using de-novo genome sequence assembly and reverse vaccinology.</title>
        <authorList>
            <person name="Welly B.T."/>
            <person name="Miller M.R."/>
            <person name="Stott J.L."/>
            <person name="Blanchard M.T."/>
            <person name="Islas-Trejo A.D."/>
            <person name="O'Rourke S.M."/>
            <person name="Young A.E."/>
            <person name="Medrano J.F."/>
            <person name="Van Eenennaam A.L."/>
        </authorList>
    </citation>
    <scope>NUCLEOTIDE SEQUENCE [LARGE SCALE GENOMIC DNA]</scope>
    <source>
        <strain evidence="7 8">BTF92-0548A/99-0131</strain>
    </source>
</reference>
<keyword evidence="2" id="KW-0547">Nucleotide-binding</keyword>
<dbReference type="GO" id="GO:0004674">
    <property type="term" value="F:protein serine/threonine kinase activity"/>
    <property type="evidence" value="ECO:0007669"/>
    <property type="project" value="TreeGrafter"/>
</dbReference>
<dbReference type="PANTHER" id="PTHR43289:SF6">
    <property type="entry name" value="SERINE_THREONINE-PROTEIN KINASE NEKL-3"/>
    <property type="match status" value="1"/>
</dbReference>
<gene>
    <name evidence="7" type="ORF">BCY86_00160</name>
</gene>
<evidence type="ECO:0000259" key="6">
    <source>
        <dbReference type="PROSITE" id="PS50011"/>
    </source>
</evidence>
<accession>A0A1L6MUT7</accession>
<dbReference type="EMBL" id="CP016908">
    <property type="protein sequence ID" value="APR99261.1"/>
    <property type="molecule type" value="Genomic_DNA"/>
</dbReference>
<evidence type="ECO:0000256" key="1">
    <source>
        <dbReference type="ARBA" id="ARBA00022679"/>
    </source>
</evidence>
<evidence type="ECO:0000313" key="7">
    <source>
        <dbReference type="EMBL" id="APR99261.1"/>
    </source>
</evidence>
<dbReference type="InterPro" id="IPR000719">
    <property type="entry name" value="Prot_kinase_dom"/>
</dbReference>
<sequence length="640" mass="71502">MWHEMRLSFSPDNSTSIRYLSKEEIRISTLKPYLLRLQAEKGEQKVEEILNAAGICSSGIMRNEHTWISEGAALQVLRCVIDLLGPDALTDPGHWITHSDALGYFVQMLCHARNPSEAYRYWVSHGQEITRLGEWKMEQDESVRWKLGGRAHSIRVAYKPHEALRKGEGRRKISVQDEELLCAVRRGGLVGIPRIWGLREATVIHPICLAHGDAKCVYEIRWETPRVQWERWVVFGVMTAVGGWIIGGGGDNQIGLWMMEGVALAGAAACYRWDVAQLQKNKRIFVKNHVKALERGLELYEKKEQVPTELSGSVLRNKYRIGCKIGMGGVGVVYEAQHITLGHEVAVKILRSAAAKDENEFTRLWREAYVQVHIKHPHIVRVFDLDQMPDGSLYVVMERLEGCSLADKLTLEGVMAPRFAVPVFIAVCRALTAAHREGVIHRDLKPANVFLCRNGVAKVLDFGMSKLLMADSITESGYTIGTPEYMAPEQCIGATVEPRTDLYSLGVLMYESLTGKLPILAPTRRELLELHQRQIPLPIRQCRRDLPIPEALEAAIMKCLNKRASQRPTSAQELEVMLSSIPLEDLVAYYPPSVARGIPSSQPSHEDPPIQDAAQAKSVAASRCIPSSTISNVGVGLIQP</sequence>
<feature type="region of interest" description="Disordered" evidence="5">
    <location>
        <begin position="597"/>
        <end position="617"/>
    </location>
</feature>
<name>A0A1L6MUT7_9BACT</name>
<evidence type="ECO:0000256" key="5">
    <source>
        <dbReference type="SAM" id="MobiDB-lite"/>
    </source>
</evidence>
<dbReference type="STRING" id="1882918.BCY86_00160"/>
<evidence type="ECO:0000313" key="8">
    <source>
        <dbReference type="Proteomes" id="UP000185544"/>
    </source>
</evidence>
<keyword evidence="8" id="KW-1185">Reference proteome</keyword>
<evidence type="ECO:0000256" key="2">
    <source>
        <dbReference type="ARBA" id="ARBA00022741"/>
    </source>
</evidence>
<protein>
    <recommendedName>
        <fullName evidence="6">Protein kinase domain-containing protein</fullName>
    </recommendedName>
</protein>
<dbReference type="SUPFAM" id="SSF56112">
    <property type="entry name" value="Protein kinase-like (PK-like)"/>
    <property type="match status" value="1"/>
</dbReference>
<dbReference type="AlphaFoldDB" id="A0A1L6MUT7"/>
<organism evidence="7 8">
    <name type="scientific">Pajaroellobacter abortibovis</name>
    <dbReference type="NCBI Taxonomy" id="1882918"/>
    <lineage>
        <taxon>Bacteria</taxon>
        <taxon>Pseudomonadati</taxon>
        <taxon>Myxococcota</taxon>
        <taxon>Polyangia</taxon>
        <taxon>Polyangiales</taxon>
        <taxon>Polyangiaceae</taxon>
    </lineage>
</organism>
<dbReference type="GO" id="GO:0005524">
    <property type="term" value="F:ATP binding"/>
    <property type="evidence" value="ECO:0007669"/>
    <property type="project" value="UniProtKB-KW"/>
</dbReference>
<keyword evidence="1" id="KW-0808">Transferase</keyword>
<dbReference type="Gene3D" id="3.30.200.20">
    <property type="entry name" value="Phosphorylase Kinase, domain 1"/>
    <property type="match status" value="1"/>
</dbReference>
<dbReference type="PROSITE" id="PS50011">
    <property type="entry name" value="PROTEIN_KINASE_DOM"/>
    <property type="match status" value="1"/>
</dbReference>
<dbReference type="KEGG" id="pabo:BCY86_00160"/>
<evidence type="ECO:0000256" key="3">
    <source>
        <dbReference type="ARBA" id="ARBA00022777"/>
    </source>
</evidence>